<keyword evidence="6" id="KW-0963">Cytoplasm</keyword>
<dbReference type="OrthoDB" id="21155at2759"/>
<comment type="caution">
    <text evidence="12">The sequence shown here is derived from an EMBL/GenBank/DDBJ whole genome shotgun (WGS) entry which is preliminary data.</text>
</comment>
<evidence type="ECO:0000256" key="7">
    <source>
        <dbReference type="ARBA" id="ARBA00022618"/>
    </source>
</evidence>
<protein>
    <recommendedName>
        <fullName evidence="4">Condensin complex subunit 2</fullName>
    </recommendedName>
</protein>
<comment type="subcellular location">
    <subcellularLocation>
        <location evidence="1">Chromosome</location>
    </subcellularLocation>
    <subcellularLocation>
        <location evidence="2">Cytoplasm</location>
    </subcellularLocation>
</comment>
<dbReference type="PANTHER" id="PTHR13108:SF9">
    <property type="entry name" value="CONDENSIN COMPLEX SUBUNIT 2"/>
    <property type="match status" value="1"/>
</dbReference>
<feature type="region of interest" description="Disordered" evidence="11">
    <location>
        <begin position="419"/>
        <end position="440"/>
    </location>
</feature>
<feature type="region of interest" description="Disordered" evidence="11">
    <location>
        <begin position="1"/>
        <end position="39"/>
    </location>
</feature>
<dbReference type="PANTHER" id="PTHR13108">
    <property type="entry name" value="CONDENSIN COMPLEX SUBUNIT 2"/>
    <property type="match status" value="1"/>
</dbReference>
<evidence type="ECO:0000256" key="9">
    <source>
        <dbReference type="ARBA" id="ARBA00023067"/>
    </source>
</evidence>
<evidence type="ECO:0000256" key="11">
    <source>
        <dbReference type="SAM" id="MobiDB-lite"/>
    </source>
</evidence>
<dbReference type="InterPro" id="IPR022816">
    <property type="entry name" value="Condensin_barren_su2"/>
</dbReference>
<evidence type="ECO:0000256" key="2">
    <source>
        <dbReference type="ARBA" id="ARBA00004496"/>
    </source>
</evidence>
<dbReference type="GO" id="GO:0051301">
    <property type="term" value="P:cell division"/>
    <property type="evidence" value="ECO:0007669"/>
    <property type="project" value="UniProtKB-KW"/>
</dbReference>
<proteinExistence type="inferred from homology"/>
<accession>A0A8J4UYS5</accession>
<dbReference type="EMBL" id="AJWJ01000323">
    <property type="protein sequence ID" value="KAF2071953.1"/>
    <property type="molecule type" value="Genomic_DNA"/>
</dbReference>
<feature type="compositionally biased region" description="Low complexity" evidence="11">
    <location>
        <begin position="360"/>
        <end position="381"/>
    </location>
</feature>
<dbReference type="GO" id="GO:0005737">
    <property type="term" value="C:cytoplasm"/>
    <property type="evidence" value="ECO:0007669"/>
    <property type="project" value="UniProtKB-SubCell"/>
</dbReference>
<evidence type="ECO:0000256" key="3">
    <source>
        <dbReference type="ARBA" id="ARBA00009471"/>
    </source>
</evidence>
<evidence type="ECO:0000256" key="5">
    <source>
        <dbReference type="ARBA" id="ARBA00022454"/>
    </source>
</evidence>
<organism evidence="12 13">
    <name type="scientific">Polysphondylium violaceum</name>
    <dbReference type="NCBI Taxonomy" id="133409"/>
    <lineage>
        <taxon>Eukaryota</taxon>
        <taxon>Amoebozoa</taxon>
        <taxon>Evosea</taxon>
        <taxon>Eumycetozoa</taxon>
        <taxon>Dictyostelia</taxon>
        <taxon>Dictyosteliales</taxon>
        <taxon>Dictyosteliaceae</taxon>
        <taxon>Polysphondylium</taxon>
    </lineage>
</organism>
<feature type="region of interest" description="Disordered" evidence="11">
    <location>
        <begin position="358"/>
        <end position="381"/>
    </location>
</feature>
<keyword evidence="13" id="KW-1185">Reference proteome</keyword>
<dbReference type="GO" id="GO:0003682">
    <property type="term" value="F:chromatin binding"/>
    <property type="evidence" value="ECO:0007669"/>
    <property type="project" value="TreeGrafter"/>
</dbReference>
<gene>
    <name evidence="12" type="ORF">CYY_006728</name>
</gene>
<dbReference type="GO" id="GO:0000796">
    <property type="term" value="C:condensin complex"/>
    <property type="evidence" value="ECO:0007669"/>
    <property type="project" value="InterPro"/>
</dbReference>
<name>A0A8J4UYS5_9MYCE</name>
<feature type="region of interest" description="Disordered" evidence="11">
    <location>
        <begin position="464"/>
        <end position="530"/>
    </location>
</feature>
<comment type="similarity">
    <text evidence="3">Belongs to the CND2 (condensin subunit 2) family.</text>
</comment>
<feature type="compositionally biased region" description="Acidic residues" evidence="11">
    <location>
        <begin position="255"/>
        <end position="265"/>
    </location>
</feature>
<feature type="compositionally biased region" description="Low complexity" evidence="11">
    <location>
        <begin position="517"/>
        <end position="530"/>
    </location>
</feature>
<dbReference type="GO" id="GO:0007076">
    <property type="term" value="P:mitotic chromosome condensation"/>
    <property type="evidence" value="ECO:0007669"/>
    <property type="project" value="InterPro"/>
</dbReference>
<keyword evidence="7" id="KW-0132">Cell division</keyword>
<evidence type="ECO:0000313" key="13">
    <source>
        <dbReference type="Proteomes" id="UP000695562"/>
    </source>
</evidence>
<evidence type="ECO:0000256" key="4">
    <source>
        <dbReference type="ARBA" id="ARBA00016065"/>
    </source>
</evidence>
<dbReference type="Proteomes" id="UP000695562">
    <property type="component" value="Unassembled WGS sequence"/>
</dbReference>
<evidence type="ECO:0000313" key="12">
    <source>
        <dbReference type="EMBL" id="KAF2071953.1"/>
    </source>
</evidence>
<reference evidence="12" key="1">
    <citation type="submission" date="2020-01" db="EMBL/GenBank/DDBJ databases">
        <title>Development of genomics and gene disruption for Polysphondylium violaceum indicates a role for the polyketide synthase stlB in stalk morphogenesis.</title>
        <authorList>
            <person name="Narita B."/>
            <person name="Kawabe Y."/>
            <person name="Kin K."/>
            <person name="Saito T."/>
            <person name="Gibbs R."/>
            <person name="Kuspa A."/>
            <person name="Muzny D."/>
            <person name="Queller D."/>
            <person name="Richards S."/>
            <person name="Strassman J."/>
            <person name="Sucgang R."/>
            <person name="Worley K."/>
            <person name="Schaap P."/>
        </authorList>
    </citation>
    <scope>NUCLEOTIDE SEQUENCE</scope>
    <source>
        <strain evidence="12">QSvi11</strain>
    </source>
</reference>
<evidence type="ECO:0000256" key="1">
    <source>
        <dbReference type="ARBA" id="ARBA00004286"/>
    </source>
</evidence>
<evidence type="ECO:0000256" key="6">
    <source>
        <dbReference type="ARBA" id="ARBA00022490"/>
    </source>
</evidence>
<feature type="compositionally biased region" description="Acidic residues" evidence="11">
    <location>
        <begin position="420"/>
        <end position="440"/>
    </location>
</feature>
<keyword evidence="10" id="KW-0131">Cell cycle</keyword>
<keyword evidence="9" id="KW-0226">DNA condensation</keyword>
<dbReference type="Pfam" id="PF05786">
    <property type="entry name" value="Cnd2"/>
    <property type="match status" value="1"/>
</dbReference>
<feature type="compositionally biased region" description="Low complexity" evidence="11">
    <location>
        <begin position="813"/>
        <end position="832"/>
    </location>
</feature>
<evidence type="ECO:0000256" key="10">
    <source>
        <dbReference type="ARBA" id="ARBA00023306"/>
    </source>
</evidence>
<evidence type="ECO:0000256" key="8">
    <source>
        <dbReference type="ARBA" id="ARBA00022776"/>
    </source>
</evidence>
<keyword evidence="5" id="KW-0158">Chromosome</keyword>
<feature type="compositionally biased region" description="Low complexity" evidence="11">
    <location>
        <begin position="159"/>
        <end position="176"/>
    </location>
</feature>
<feature type="region of interest" description="Disordered" evidence="11">
    <location>
        <begin position="153"/>
        <end position="176"/>
    </location>
</feature>
<sequence>MSSTTSDSTSLRKRRLSVVTNPNKKLKDDNNNANNTNNNNIVIEDNIELNNKIQDNINNNNGNSNNNNIVKRRKSVLPQQQQKVTRFAPDVLDKENKKEEQNNNLEDNEDYYTDLENLFNTTTTTQQQQQLAAVPKLKRKSVLPADITLPPSIPSIVTNSKKQQQQQPSRQPLNNSQISEVYKNIIKLSTENKITIKNTWELPLIDYIDNVIESNNFQEASCTLDASVQIYATRVDSIHTDTYRYLGGLNRVEDNDNDDNDDDDNNHDPNSDQVKRREKRKKRVDVNTLENNPENITLKSIDLAFTVDPLFKKTSAAFDEGGVKGLLLNHLSTYGNCRLIFDSNDFINEKVVDTSTADDIISSNPTSSNQQQESTTTTTTTTTIDISEWSSLFKYNSREKICPTLNGFNNWTVKSIVVDGDNDDNNDNNNDNGDDDEFQQSDDDIQQFYDSNGKINLENTTDEFENSGIHPIDFDDMPAIGGGYDDRDDFQPFPENADDEDDHYGGDGGVAYDDDYNNNNQQQPHQQQQQNIIIDNQDWEEFEFFGPGVTENWTGPEHWKFKSKKKQTTANTMDDDDEDNEENEKPNKRKKTSKVVYLDFDAPPPSESLFEPGKNTTLTNAALKKAAESSTILPPDIHYDIKMLSRLFNKPKCTIPPMSKRDTVFRRRTTISSTTLNNDNTLESNEDGFGNNMTLISNDHDLPFSQTNEDTHVYGGGYDDDYDEDPEERYGRGSAIYDPTEDIERNNSQLEFTNNNNNTTLPTSSNFGDMLVAEPRKVEKLEAKYVKVPKKFDVKSFKQNVWSILEKDKDQQSTTTTSATTPTSTIPSSTSILSTVNEKPEFANLLKELEEKQPDKKEELSVGLAFMCLLDLANEKNLVLAQTGIDNLFISTK</sequence>
<feature type="compositionally biased region" description="Basic and acidic residues" evidence="11">
    <location>
        <begin position="266"/>
        <end position="275"/>
    </location>
</feature>
<dbReference type="AlphaFoldDB" id="A0A8J4UYS5"/>
<keyword evidence="8" id="KW-0498">Mitosis</keyword>
<feature type="region of interest" description="Disordered" evidence="11">
    <location>
        <begin position="254"/>
        <end position="288"/>
    </location>
</feature>
<feature type="compositionally biased region" description="Acidic residues" evidence="11">
    <location>
        <begin position="573"/>
        <end position="582"/>
    </location>
</feature>
<feature type="region of interest" description="Disordered" evidence="11">
    <location>
        <begin position="546"/>
        <end position="593"/>
    </location>
</feature>
<feature type="region of interest" description="Disordered" evidence="11">
    <location>
        <begin position="808"/>
        <end position="832"/>
    </location>
</feature>